<dbReference type="Gene3D" id="1.25.40.380">
    <property type="entry name" value="Protein of unknown function DUF1810"/>
    <property type="match status" value="1"/>
</dbReference>
<protein>
    <submittedName>
        <fullName evidence="1">Uncharacterized protein (DUF1810 family)</fullName>
    </submittedName>
</protein>
<dbReference type="AlphaFoldDB" id="A0A370SG21"/>
<sequence length="156" mass="17981">MRSTDHHDPFDLQRFVQAQDPVFDRVQRELEAGRKRSHWMWFVFPQFAGLGGSEMSRRFAIGSAAETQAYLDHPLLGARLRTCTQLVLNTEQRSIAEIFGHPDDLKFHSSMTLFSQFAADESLFNQALERYFHGIPDEWTLQLLDSKEAQLPPDQG</sequence>
<evidence type="ECO:0000313" key="1">
    <source>
        <dbReference type="EMBL" id="RDL18707.1"/>
    </source>
</evidence>
<proteinExistence type="predicted"/>
<name>A0A370SG21_PSEJE</name>
<dbReference type="InterPro" id="IPR014937">
    <property type="entry name" value="DUF1810"/>
</dbReference>
<dbReference type="InterPro" id="IPR036287">
    <property type="entry name" value="Rv1873-like_sf"/>
</dbReference>
<evidence type="ECO:0000313" key="2">
    <source>
        <dbReference type="Proteomes" id="UP000255365"/>
    </source>
</evidence>
<accession>A0A370SG21</accession>
<dbReference type="RefSeq" id="WP_115147274.1">
    <property type="nucleotide sequence ID" value="NZ_QRAV01000009.1"/>
</dbReference>
<dbReference type="PIRSF" id="PIRSF008546">
    <property type="entry name" value="UCP008546"/>
    <property type="match status" value="1"/>
</dbReference>
<reference evidence="1 2" key="1">
    <citation type="submission" date="2018-07" db="EMBL/GenBank/DDBJ databases">
        <title>Genome sequencing of rice bacterial endophytes.</title>
        <authorList>
            <person name="Venturi V."/>
        </authorList>
    </citation>
    <scope>NUCLEOTIDE SEQUENCE [LARGE SCALE GENOMIC DNA]</scope>
    <source>
        <strain evidence="1 2">E2333</strain>
    </source>
</reference>
<gene>
    <name evidence="1" type="ORF">DEU51_109142</name>
</gene>
<dbReference type="EMBL" id="QRAV01000009">
    <property type="protein sequence ID" value="RDL18707.1"/>
    <property type="molecule type" value="Genomic_DNA"/>
</dbReference>
<dbReference type="SUPFAM" id="SSF140736">
    <property type="entry name" value="Rv1873-like"/>
    <property type="match status" value="1"/>
</dbReference>
<organism evidence="1 2">
    <name type="scientific">Pseudomonas jessenii</name>
    <dbReference type="NCBI Taxonomy" id="77298"/>
    <lineage>
        <taxon>Bacteria</taxon>
        <taxon>Pseudomonadati</taxon>
        <taxon>Pseudomonadota</taxon>
        <taxon>Gammaproteobacteria</taxon>
        <taxon>Pseudomonadales</taxon>
        <taxon>Pseudomonadaceae</taxon>
        <taxon>Pseudomonas</taxon>
    </lineage>
</organism>
<comment type="caution">
    <text evidence="1">The sequence shown here is derived from an EMBL/GenBank/DDBJ whole genome shotgun (WGS) entry which is preliminary data.</text>
</comment>
<dbReference type="Pfam" id="PF08837">
    <property type="entry name" value="DUF1810"/>
    <property type="match status" value="1"/>
</dbReference>
<dbReference type="Proteomes" id="UP000255365">
    <property type="component" value="Unassembled WGS sequence"/>
</dbReference>